<dbReference type="InterPro" id="IPR012340">
    <property type="entry name" value="NA-bd_OB-fold"/>
</dbReference>
<keyword evidence="1" id="KW-1185">Reference proteome</keyword>
<gene>
    <name evidence="2" type="primary">LOC113209986</name>
</gene>
<dbReference type="OrthoDB" id="7334924at2759"/>
<dbReference type="Proteomes" id="UP000504606">
    <property type="component" value="Unplaced"/>
</dbReference>
<proteinExistence type="predicted"/>
<evidence type="ECO:0000313" key="2">
    <source>
        <dbReference type="RefSeq" id="XP_026283557.1"/>
    </source>
</evidence>
<dbReference type="KEGG" id="foc:113209986"/>
<dbReference type="SUPFAM" id="SSF50249">
    <property type="entry name" value="Nucleic acid-binding proteins"/>
    <property type="match status" value="1"/>
</dbReference>
<organism evidence="1 2">
    <name type="scientific">Frankliniella occidentalis</name>
    <name type="common">Western flower thrips</name>
    <name type="synonym">Euthrips occidentalis</name>
    <dbReference type="NCBI Taxonomy" id="133901"/>
    <lineage>
        <taxon>Eukaryota</taxon>
        <taxon>Metazoa</taxon>
        <taxon>Ecdysozoa</taxon>
        <taxon>Arthropoda</taxon>
        <taxon>Hexapoda</taxon>
        <taxon>Insecta</taxon>
        <taxon>Pterygota</taxon>
        <taxon>Neoptera</taxon>
        <taxon>Paraneoptera</taxon>
        <taxon>Thysanoptera</taxon>
        <taxon>Terebrantia</taxon>
        <taxon>Thripoidea</taxon>
        <taxon>Thripidae</taxon>
        <taxon>Frankliniella</taxon>
    </lineage>
</organism>
<dbReference type="GeneID" id="113209986"/>
<dbReference type="RefSeq" id="XP_026283557.1">
    <property type="nucleotide sequence ID" value="XM_026427772.2"/>
</dbReference>
<sequence>MDLEEQNTYENPVKIFIRDIHKLKRNENDTNYYHFYDKLIRKVDILGVVTEVRKMNDFYLYRVDDCTGEILCRYNHFSEKNLQEVQETEQLEELVAAKNFQQATESGAAMESILGVIFKKSKLQTSPLEQGECAHVQGFISDFFGTREIWAFSLYKVLSSAHEVDRVFELSALYSNVYSRLDGV</sequence>
<name>A0A6J1SRP2_FRAOC</name>
<reference evidence="2" key="1">
    <citation type="submission" date="2025-08" db="UniProtKB">
        <authorList>
            <consortium name="RefSeq"/>
        </authorList>
    </citation>
    <scope>IDENTIFICATION</scope>
    <source>
        <tissue evidence="2">Whole organism</tissue>
    </source>
</reference>
<protein>
    <submittedName>
        <fullName evidence="2">CST complex subunit STN1-like isoform X1</fullName>
    </submittedName>
</protein>
<dbReference type="Gene3D" id="2.40.50.140">
    <property type="entry name" value="Nucleic acid-binding proteins"/>
    <property type="match status" value="1"/>
</dbReference>
<dbReference type="AlphaFoldDB" id="A0A6J1SRP2"/>
<evidence type="ECO:0000313" key="1">
    <source>
        <dbReference type="Proteomes" id="UP000504606"/>
    </source>
</evidence>
<accession>A0A6J1SRP2</accession>